<sequence>MSEYTRSFNVGYQLGSLLLGLVVVSILYGITLVQSHRYFKKCKSDPLPLKLYVFVLWILDTVHLGFEVWGNYYYLVGSYEHLFFPSGLTELSVKITHFGDEETYRDETRSLGHMVRCASLVRDHSPLTMTLQLGNQVAVITILLCQLLLVLRAWNYARAPILFFTCLTGIHPATLCLGAIFYRTMSNGHTIIIRKIMKDLLYAGLSTGMAADILIAVVLCVQLKDSRVGLKRCPDHSIVWPETNILMAALSTLSILAVLNGRPKLREKLMYSSGHDVTWEVGHIPTASGGTLSTTSGQFCSSGTISVHVNESAQSDEMDKAKAG</sequence>
<organism evidence="2 3">
    <name type="scientific">Fistulina hepatica ATCC 64428</name>
    <dbReference type="NCBI Taxonomy" id="1128425"/>
    <lineage>
        <taxon>Eukaryota</taxon>
        <taxon>Fungi</taxon>
        <taxon>Dikarya</taxon>
        <taxon>Basidiomycota</taxon>
        <taxon>Agaricomycotina</taxon>
        <taxon>Agaricomycetes</taxon>
        <taxon>Agaricomycetidae</taxon>
        <taxon>Agaricales</taxon>
        <taxon>Fistulinaceae</taxon>
        <taxon>Fistulina</taxon>
    </lineage>
</organism>
<accession>A0A0D7ASF8</accession>
<gene>
    <name evidence="2" type="ORF">FISHEDRAFT_54981</name>
</gene>
<reference evidence="2 3" key="1">
    <citation type="journal article" date="2015" name="Fungal Genet. Biol.">
        <title>Evolution of novel wood decay mechanisms in Agaricales revealed by the genome sequences of Fistulina hepatica and Cylindrobasidium torrendii.</title>
        <authorList>
            <person name="Floudas D."/>
            <person name="Held B.W."/>
            <person name="Riley R."/>
            <person name="Nagy L.G."/>
            <person name="Koehler G."/>
            <person name="Ransdell A.S."/>
            <person name="Younus H."/>
            <person name="Chow J."/>
            <person name="Chiniquy J."/>
            <person name="Lipzen A."/>
            <person name="Tritt A."/>
            <person name="Sun H."/>
            <person name="Haridas S."/>
            <person name="LaButti K."/>
            <person name="Ohm R.A."/>
            <person name="Kues U."/>
            <person name="Blanchette R.A."/>
            <person name="Grigoriev I.V."/>
            <person name="Minto R.E."/>
            <person name="Hibbett D.S."/>
        </authorList>
    </citation>
    <scope>NUCLEOTIDE SEQUENCE [LARGE SCALE GENOMIC DNA]</scope>
    <source>
        <strain evidence="2 3">ATCC 64428</strain>
    </source>
</reference>
<dbReference type="EMBL" id="KN881590">
    <property type="protein sequence ID" value="KIY53738.1"/>
    <property type="molecule type" value="Genomic_DNA"/>
</dbReference>
<dbReference type="Proteomes" id="UP000054144">
    <property type="component" value="Unassembled WGS sequence"/>
</dbReference>
<evidence type="ECO:0000256" key="1">
    <source>
        <dbReference type="SAM" id="Phobius"/>
    </source>
</evidence>
<keyword evidence="1" id="KW-1133">Transmembrane helix</keyword>
<dbReference type="AlphaFoldDB" id="A0A0D7ASF8"/>
<evidence type="ECO:0000313" key="2">
    <source>
        <dbReference type="EMBL" id="KIY53738.1"/>
    </source>
</evidence>
<evidence type="ECO:0000313" key="3">
    <source>
        <dbReference type="Proteomes" id="UP000054144"/>
    </source>
</evidence>
<protein>
    <submittedName>
        <fullName evidence="2">Uncharacterized protein</fullName>
    </submittedName>
</protein>
<feature type="transmembrane region" description="Helical" evidence="1">
    <location>
        <begin position="244"/>
        <end position="261"/>
    </location>
</feature>
<feature type="transmembrane region" description="Helical" evidence="1">
    <location>
        <begin position="202"/>
        <end position="224"/>
    </location>
</feature>
<keyword evidence="1" id="KW-0472">Membrane</keyword>
<feature type="transmembrane region" description="Helical" evidence="1">
    <location>
        <begin position="161"/>
        <end position="182"/>
    </location>
</feature>
<dbReference type="PANTHER" id="PTHR40465:SF1">
    <property type="entry name" value="DUF6534 DOMAIN-CONTAINING PROTEIN"/>
    <property type="match status" value="1"/>
</dbReference>
<dbReference type="OrthoDB" id="2535105at2759"/>
<dbReference type="PANTHER" id="PTHR40465">
    <property type="entry name" value="CHROMOSOME 1, WHOLE GENOME SHOTGUN SEQUENCE"/>
    <property type="match status" value="1"/>
</dbReference>
<feature type="transmembrane region" description="Helical" evidence="1">
    <location>
        <begin position="12"/>
        <end position="33"/>
    </location>
</feature>
<keyword evidence="1" id="KW-0812">Transmembrane</keyword>
<name>A0A0D7ASF8_9AGAR</name>
<proteinExistence type="predicted"/>
<keyword evidence="3" id="KW-1185">Reference proteome</keyword>